<dbReference type="EMBL" id="MU004303">
    <property type="protein sequence ID" value="KAF2659903.1"/>
    <property type="molecule type" value="Genomic_DNA"/>
</dbReference>
<dbReference type="Proteomes" id="UP000799324">
    <property type="component" value="Unassembled WGS sequence"/>
</dbReference>
<reference evidence="2" key="1">
    <citation type="journal article" date="2020" name="Stud. Mycol.">
        <title>101 Dothideomycetes genomes: a test case for predicting lifestyles and emergence of pathogens.</title>
        <authorList>
            <person name="Haridas S."/>
            <person name="Albert R."/>
            <person name="Binder M."/>
            <person name="Bloem J."/>
            <person name="Labutti K."/>
            <person name="Salamov A."/>
            <person name="Andreopoulos B."/>
            <person name="Baker S."/>
            <person name="Barry K."/>
            <person name="Bills G."/>
            <person name="Bluhm B."/>
            <person name="Cannon C."/>
            <person name="Castanera R."/>
            <person name="Culley D."/>
            <person name="Daum C."/>
            <person name="Ezra D."/>
            <person name="Gonzalez J."/>
            <person name="Henrissat B."/>
            <person name="Kuo A."/>
            <person name="Liang C."/>
            <person name="Lipzen A."/>
            <person name="Lutzoni F."/>
            <person name="Magnuson J."/>
            <person name="Mondo S."/>
            <person name="Nolan M."/>
            <person name="Ohm R."/>
            <person name="Pangilinan J."/>
            <person name="Park H.-J."/>
            <person name="Ramirez L."/>
            <person name="Alfaro M."/>
            <person name="Sun H."/>
            <person name="Tritt A."/>
            <person name="Yoshinaga Y."/>
            <person name="Zwiers L.-H."/>
            <person name="Turgeon B."/>
            <person name="Goodwin S."/>
            <person name="Spatafora J."/>
            <person name="Crous P."/>
            <person name="Grigoriev I."/>
        </authorList>
    </citation>
    <scope>NUCLEOTIDE SEQUENCE</scope>
    <source>
        <strain evidence="2">CBS 122681</strain>
    </source>
</reference>
<name>A0A6A6TLU6_9PLEO</name>
<evidence type="ECO:0000313" key="3">
    <source>
        <dbReference type="Proteomes" id="UP000799324"/>
    </source>
</evidence>
<gene>
    <name evidence="2" type="ORF">K491DRAFT_712199</name>
</gene>
<accession>A0A6A6TLU6</accession>
<dbReference type="AlphaFoldDB" id="A0A6A6TLU6"/>
<organism evidence="2 3">
    <name type="scientific">Lophiostoma macrostomum CBS 122681</name>
    <dbReference type="NCBI Taxonomy" id="1314788"/>
    <lineage>
        <taxon>Eukaryota</taxon>
        <taxon>Fungi</taxon>
        <taxon>Dikarya</taxon>
        <taxon>Ascomycota</taxon>
        <taxon>Pezizomycotina</taxon>
        <taxon>Dothideomycetes</taxon>
        <taxon>Pleosporomycetidae</taxon>
        <taxon>Pleosporales</taxon>
        <taxon>Lophiostomataceae</taxon>
        <taxon>Lophiostoma</taxon>
    </lineage>
</organism>
<proteinExistence type="predicted"/>
<feature type="compositionally biased region" description="Basic and acidic residues" evidence="1">
    <location>
        <begin position="62"/>
        <end position="89"/>
    </location>
</feature>
<dbReference type="OrthoDB" id="5424021at2759"/>
<feature type="region of interest" description="Disordered" evidence="1">
    <location>
        <begin position="61"/>
        <end position="97"/>
    </location>
</feature>
<evidence type="ECO:0000313" key="2">
    <source>
        <dbReference type="EMBL" id="KAF2659903.1"/>
    </source>
</evidence>
<keyword evidence="3" id="KW-1185">Reference proteome</keyword>
<protein>
    <submittedName>
        <fullName evidence="2">Uncharacterized protein</fullName>
    </submittedName>
</protein>
<evidence type="ECO:0000256" key="1">
    <source>
        <dbReference type="SAM" id="MobiDB-lite"/>
    </source>
</evidence>
<sequence length="176" mass="20013">MAVHAPSNVWTQMNYVPPRGRCNFRVSMLSTCPCLRFMLHPLKSASSYECDGCGHHASFHSMENKSEDDIRKRWENEAKEKQEQEDQKATRPRKRLRELEYNTAADRLGMGRLEEEDLSTLDARVADSAPAGTRSKLKLRKTVSVKSTATRGAARKGNERVTELLEAEEDDCIELD</sequence>